<dbReference type="AlphaFoldDB" id="A0A839E5E6"/>
<protein>
    <submittedName>
        <fullName evidence="2">Uncharacterized protein</fullName>
    </submittedName>
</protein>
<feature type="compositionally biased region" description="Low complexity" evidence="1">
    <location>
        <begin position="152"/>
        <end position="164"/>
    </location>
</feature>
<evidence type="ECO:0000313" key="3">
    <source>
        <dbReference type="Proteomes" id="UP000569329"/>
    </source>
</evidence>
<organism evidence="2 3">
    <name type="scientific">Halosaccharopolyspora lacisalsi</name>
    <dbReference type="NCBI Taxonomy" id="1000566"/>
    <lineage>
        <taxon>Bacteria</taxon>
        <taxon>Bacillati</taxon>
        <taxon>Actinomycetota</taxon>
        <taxon>Actinomycetes</taxon>
        <taxon>Pseudonocardiales</taxon>
        <taxon>Pseudonocardiaceae</taxon>
        <taxon>Halosaccharopolyspora</taxon>
    </lineage>
</organism>
<sequence>MRDGVPAGFVGRARHPDTDLVADRRRHRPPGANTAPGGLFMARPGVRRRMYPGFVDRCSRTACAAMVSTREHRVRVGSRGVREPPSRGRMYRFANTPPGKITRGSRTRLQEDPSRVRRTRPGKNRQGVRERQPRRHGYGFANIRSRHPPSYPGGCSPRPRSPGSTNTSRKGTDADIGVRGSRPALPPRTGLRVRVTAGAAPPNGLRLGTPAAGTR</sequence>
<evidence type="ECO:0000313" key="2">
    <source>
        <dbReference type="EMBL" id="MBA8827846.1"/>
    </source>
</evidence>
<reference evidence="2 3" key="1">
    <citation type="submission" date="2020-07" db="EMBL/GenBank/DDBJ databases">
        <title>Sequencing the genomes of 1000 actinobacteria strains.</title>
        <authorList>
            <person name="Klenk H.-P."/>
        </authorList>
    </citation>
    <scope>NUCLEOTIDE SEQUENCE [LARGE SCALE GENOMIC DNA]</scope>
    <source>
        <strain evidence="2 3">DSM 45975</strain>
    </source>
</reference>
<proteinExistence type="predicted"/>
<dbReference type="Proteomes" id="UP000569329">
    <property type="component" value="Unassembled WGS sequence"/>
</dbReference>
<feature type="region of interest" description="Disordered" evidence="1">
    <location>
        <begin position="75"/>
        <end position="215"/>
    </location>
</feature>
<gene>
    <name evidence="2" type="ORF">FHX42_005253</name>
</gene>
<keyword evidence="3" id="KW-1185">Reference proteome</keyword>
<comment type="caution">
    <text evidence="2">The sequence shown here is derived from an EMBL/GenBank/DDBJ whole genome shotgun (WGS) entry which is preliminary data.</text>
</comment>
<accession>A0A839E5E6</accession>
<name>A0A839E5E6_9PSEU</name>
<evidence type="ECO:0000256" key="1">
    <source>
        <dbReference type="SAM" id="MobiDB-lite"/>
    </source>
</evidence>
<dbReference type="EMBL" id="JACGWZ010000010">
    <property type="protein sequence ID" value="MBA8827846.1"/>
    <property type="molecule type" value="Genomic_DNA"/>
</dbReference>